<keyword evidence="2" id="KW-0732">Signal</keyword>
<keyword evidence="3" id="KW-0472">Membrane</keyword>
<evidence type="ECO:0008006" key="9">
    <source>
        <dbReference type="Google" id="ProtNLM"/>
    </source>
</evidence>
<name>A0A5B8RIE5_9ZZZZ</name>
<keyword evidence="5" id="KW-0998">Cell outer membrane</keyword>
<feature type="region of interest" description="Disordered" evidence="7">
    <location>
        <begin position="27"/>
        <end position="47"/>
    </location>
</feature>
<dbReference type="NCBIfam" id="NF047847">
    <property type="entry name" value="SS_mature_LptM"/>
    <property type="match status" value="1"/>
</dbReference>
<dbReference type="EMBL" id="MN079151">
    <property type="protein sequence ID" value="QEA06547.1"/>
    <property type="molecule type" value="Genomic_DNA"/>
</dbReference>
<evidence type="ECO:0000313" key="8">
    <source>
        <dbReference type="EMBL" id="QEA06547.1"/>
    </source>
</evidence>
<evidence type="ECO:0000256" key="2">
    <source>
        <dbReference type="ARBA" id="ARBA00022729"/>
    </source>
</evidence>
<keyword evidence="6" id="KW-0449">Lipoprotein</keyword>
<keyword evidence="4" id="KW-0564">Palmitate</keyword>
<sequence length="47" mass="4606">MTLRAAAIAVALAALTALAGCGRKGDLYLPPPADTPADGQPANTAND</sequence>
<accession>A0A5B8RIE5</accession>
<evidence type="ECO:0000256" key="5">
    <source>
        <dbReference type="ARBA" id="ARBA00023237"/>
    </source>
</evidence>
<evidence type="ECO:0000256" key="7">
    <source>
        <dbReference type="SAM" id="MobiDB-lite"/>
    </source>
</evidence>
<organism evidence="8">
    <name type="scientific">uncultured organism</name>
    <dbReference type="NCBI Taxonomy" id="155900"/>
    <lineage>
        <taxon>unclassified sequences</taxon>
        <taxon>environmental samples</taxon>
    </lineage>
</organism>
<reference evidence="8" key="1">
    <citation type="submission" date="2019-06" db="EMBL/GenBank/DDBJ databases">
        <authorList>
            <person name="Murdoch R.W."/>
            <person name="Fathepure B."/>
        </authorList>
    </citation>
    <scope>NUCLEOTIDE SEQUENCE</scope>
</reference>
<dbReference type="AlphaFoldDB" id="A0A5B8RIE5"/>
<evidence type="ECO:0000256" key="6">
    <source>
        <dbReference type="ARBA" id="ARBA00023288"/>
    </source>
</evidence>
<dbReference type="PROSITE" id="PS51257">
    <property type="entry name" value="PROKAR_LIPOPROTEIN"/>
    <property type="match status" value="1"/>
</dbReference>
<gene>
    <name evidence="8" type="ORF">KBTEX_02887</name>
</gene>
<protein>
    <recommendedName>
        <fullName evidence="9">Lipoprotein</fullName>
    </recommendedName>
</protein>
<dbReference type="InterPro" id="IPR032831">
    <property type="entry name" value="LptM_cons"/>
</dbReference>
<evidence type="ECO:0000256" key="1">
    <source>
        <dbReference type="ARBA" id="ARBA00004459"/>
    </source>
</evidence>
<dbReference type="Pfam" id="PF13627">
    <property type="entry name" value="LptM_cons"/>
    <property type="match status" value="1"/>
</dbReference>
<comment type="subcellular location">
    <subcellularLocation>
        <location evidence="1">Cell outer membrane</location>
        <topology evidence="1">Lipid-anchor</topology>
    </subcellularLocation>
</comment>
<evidence type="ECO:0000256" key="3">
    <source>
        <dbReference type="ARBA" id="ARBA00023136"/>
    </source>
</evidence>
<proteinExistence type="predicted"/>
<evidence type="ECO:0000256" key="4">
    <source>
        <dbReference type="ARBA" id="ARBA00023139"/>
    </source>
</evidence>